<sequence>MELKIKVGTVGCAPKLENCGSDNRLPPLPKLTLPLFDGKVEEFSSWLETFQSIICNQDLSSVSKFTYLRSALKGSALLRTSGLSICNDNYDEALKVLTDSYDRGRVVISKLINIASVKDSFKDLHKFHDDILLIQRSRKGNDVCIDNKDTRKFILPIFGK</sequence>
<gene>
    <name evidence="1" type="ORF">LSAA_7493</name>
</gene>
<keyword evidence="2" id="KW-1185">Reference proteome</keyword>
<dbReference type="EMBL" id="HG994582">
    <property type="protein sequence ID" value="CAF2880510.1"/>
    <property type="molecule type" value="Genomic_DNA"/>
</dbReference>
<evidence type="ECO:0000313" key="1">
    <source>
        <dbReference type="EMBL" id="CAF2880510.1"/>
    </source>
</evidence>
<proteinExistence type="predicted"/>
<protein>
    <submittedName>
        <fullName evidence="1">(salmon louse) hypothetical protein</fullName>
    </submittedName>
</protein>
<organism evidence="1 2">
    <name type="scientific">Lepeophtheirus salmonis</name>
    <name type="common">Salmon louse</name>
    <name type="synonym">Caligus salmonis</name>
    <dbReference type="NCBI Taxonomy" id="72036"/>
    <lineage>
        <taxon>Eukaryota</taxon>
        <taxon>Metazoa</taxon>
        <taxon>Ecdysozoa</taxon>
        <taxon>Arthropoda</taxon>
        <taxon>Crustacea</taxon>
        <taxon>Multicrustacea</taxon>
        <taxon>Hexanauplia</taxon>
        <taxon>Copepoda</taxon>
        <taxon>Siphonostomatoida</taxon>
        <taxon>Caligidae</taxon>
        <taxon>Lepeophtheirus</taxon>
    </lineage>
</organism>
<dbReference type="Pfam" id="PF03564">
    <property type="entry name" value="DUF1759"/>
    <property type="match status" value="1"/>
</dbReference>
<evidence type="ECO:0000313" key="2">
    <source>
        <dbReference type="Proteomes" id="UP000675881"/>
    </source>
</evidence>
<reference evidence="1" key="1">
    <citation type="submission" date="2021-02" db="EMBL/GenBank/DDBJ databases">
        <authorList>
            <person name="Bekaert M."/>
        </authorList>
    </citation>
    <scope>NUCLEOTIDE SEQUENCE</scope>
    <source>
        <strain evidence="1">IoA-00</strain>
    </source>
</reference>
<dbReference type="InterPro" id="IPR005312">
    <property type="entry name" value="DUF1759"/>
</dbReference>
<dbReference type="PANTHER" id="PTHR22954:SF3">
    <property type="entry name" value="PROTEIN CBG08539"/>
    <property type="match status" value="1"/>
</dbReference>
<name>A0A7R8CP55_LEPSM</name>
<dbReference type="Proteomes" id="UP000675881">
    <property type="component" value="Chromosome 3"/>
</dbReference>
<accession>A0A7R8CP55</accession>
<dbReference type="PANTHER" id="PTHR22954">
    <property type="entry name" value="RETROVIRAL PROTEASE-RELATED"/>
    <property type="match status" value="1"/>
</dbReference>
<dbReference type="AlphaFoldDB" id="A0A7R8CP55"/>